<proteinExistence type="predicted"/>
<protein>
    <submittedName>
        <fullName evidence="2">Uncharacterized protein</fullName>
    </submittedName>
</protein>
<evidence type="ECO:0000313" key="2">
    <source>
        <dbReference type="EMBL" id="KAE8688366.1"/>
    </source>
</evidence>
<keyword evidence="3" id="KW-1185">Reference proteome</keyword>
<comment type="caution">
    <text evidence="2">The sequence shown here is derived from an EMBL/GenBank/DDBJ whole genome shotgun (WGS) entry which is preliminary data.</text>
</comment>
<feature type="region of interest" description="Disordered" evidence="1">
    <location>
        <begin position="115"/>
        <end position="135"/>
    </location>
</feature>
<dbReference type="AlphaFoldDB" id="A0A6A2ZA00"/>
<accession>A0A6A2ZA00</accession>
<evidence type="ECO:0000256" key="1">
    <source>
        <dbReference type="SAM" id="MobiDB-lite"/>
    </source>
</evidence>
<evidence type="ECO:0000313" key="3">
    <source>
        <dbReference type="Proteomes" id="UP000436088"/>
    </source>
</evidence>
<dbReference type="Proteomes" id="UP000436088">
    <property type="component" value="Unassembled WGS sequence"/>
</dbReference>
<organism evidence="2 3">
    <name type="scientific">Hibiscus syriacus</name>
    <name type="common">Rose of Sharon</name>
    <dbReference type="NCBI Taxonomy" id="106335"/>
    <lineage>
        <taxon>Eukaryota</taxon>
        <taxon>Viridiplantae</taxon>
        <taxon>Streptophyta</taxon>
        <taxon>Embryophyta</taxon>
        <taxon>Tracheophyta</taxon>
        <taxon>Spermatophyta</taxon>
        <taxon>Magnoliopsida</taxon>
        <taxon>eudicotyledons</taxon>
        <taxon>Gunneridae</taxon>
        <taxon>Pentapetalae</taxon>
        <taxon>rosids</taxon>
        <taxon>malvids</taxon>
        <taxon>Malvales</taxon>
        <taxon>Malvaceae</taxon>
        <taxon>Malvoideae</taxon>
        <taxon>Hibiscus</taxon>
    </lineage>
</organism>
<reference evidence="2" key="1">
    <citation type="submission" date="2019-09" db="EMBL/GenBank/DDBJ databases">
        <title>Draft genome information of white flower Hibiscus syriacus.</title>
        <authorList>
            <person name="Kim Y.-M."/>
        </authorList>
    </citation>
    <scope>NUCLEOTIDE SEQUENCE [LARGE SCALE GENOMIC DNA]</scope>
    <source>
        <strain evidence="2">YM2019G1</strain>
    </source>
</reference>
<sequence>MEEEIMISLSRNSSRERRVCGPRSWPCTWDSSAFCHRTSGSGKLRHCTYDTGKFNYRTDGSGKFNHCPAVKGSSSTTPGFDGILSHVFIGTHVYFHNANFYFRNANSLFSLSSPASMNQPKEHKHPSAKVPKGNPYHSATSGEMAIYRANSLILKKAGVQVEDPVQQVFNGQEVEVWIAHPLILLLHLQNMNSSPSGVNEMDIGNSISSSPEPIEVVRKG</sequence>
<name>A0A6A2ZA00_HIBSY</name>
<gene>
    <name evidence="2" type="ORF">F3Y22_tig00110987pilonHSYRG00072</name>
</gene>
<dbReference type="EMBL" id="VEPZ02001190">
    <property type="protein sequence ID" value="KAE8688366.1"/>
    <property type="molecule type" value="Genomic_DNA"/>
</dbReference>